<evidence type="ECO:0000256" key="5">
    <source>
        <dbReference type="ARBA" id="ARBA00023146"/>
    </source>
</evidence>
<keyword evidence="1" id="KW-0436">Ligase</keyword>
<evidence type="ECO:0000313" key="9">
    <source>
        <dbReference type="Proteomes" id="UP001445076"/>
    </source>
</evidence>
<accession>A0AAW0WXE7</accession>
<evidence type="ECO:0000313" key="8">
    <source>
        <dbReference type="EMBL" id="KAK8737023.1"/>
    </source>
</evidence>
<dbReference type="Pfam" id="PF00152">
    <property type="entry name" value="tRNA-synt_2"/>
    <property type="match status" value="1"/>
</dbReference>
<dbReference type="CDD" id="cd04318">
    <property type="entry name" value="EcAsnRS_like_N"/>
    <property type="match status" value="1"/>
</dbReference>
<dbReference type="PANTHER" id="PTHR22594:SF34">
    <property type="entry name" value="ASPARAGINE--TRNA LIGASE, MITOCHONDRIAL-RELATED"/>
    <property type="match status" value="1"/>
</dbReference>
<protein>
    <recommendedName>
        <fullName evidence="10">Asparaginyl-tRNA synthetase</fullName>
    </recommendedName>
</protein>
<dbReference type="Gene3D" id="2.40.50.140">
    <property type="entry name" value="Nucleic acid-binding proteins"/>
    <property type="match status" value="1"/>
</dbReference>
<keyword evidence="9" id="KW-1185">Reference proteome</keyword>
<dbReference type="GO" id="GO:0005739">
    <property type="term" value="C:mitochondrion"/>
    <property type="evidence" value="ECO:0007669"/>
    <property type="project" value="TreeGrafter"/>
</dbReference>
<dbReference type="GO" id="GO:0003676">
    <property type="term" value="F:nucleic acid binding"/>
    <property type="evidence" value="ECO:0007669"/>
    <property type="project" value="InterPro"/>
</dbReference>
<dbReference type="EMBL" id="JARKIK010000043">
    <property type="protein sequence ID" value="KAK8737023.1"/>
    <property type="molecule type" value="Genomic_DNA"/>
</dbReference>
<feature type="domain" description="OB" evidence="7">
    <location>
        <begin position="14"/>
        <end position="88"/>
    </location>
</feature>
<dbReference type="Gene3D" id="3.30.930.10">
    <property type="entry name" value="Bira Bifunctional Protein, Domain 2"/>
    <property type="match status" value="1"/>
</dbReference>
<keyword evidence="4" id="KW-0648">Protein biosynthesis</keyword>
<dbReference type="SUPFAM" id="SSF50249">
    <property type="entry name" value="Nucleic acid-binding proteins"/>
    <property type="match status" value="1"/>
</dbReference>
<dbReference type="SUPFAM" id="SSF55681">
    <property type="entry name" value="Class II aaRS and biotin synthetases"/>
    <property type="match status" value="1"/>
</dbReference>
<comment type="caution">
    <text evidence="8">The sequence shown here is derived from an EMBL/GenBank/DDBJ whole genome shotgun (WGS) entry which is preliminary data.</text>
</comment>
<feature type="domain" description="Aminoacyl-tRNA synthetase class II (D/K/N)" evidence="6">
    <location>
        <begin position="109"/>
        <end position="167"/>
    </location>
</feature>
<evidence type="ECO:0000256" key="4">
    <source>
        <dbReference type="ARBA" id="ARBA00022917"/>
    </source>
</evidence>
<name>A0AAW0WXE7_CHEQU</name>
<dbReference type="GO" id="GO:0005524">
    <property type="term" value="F:ATP binding"/>
    <property type="evidence" value="ECO:0007669"/>
    <property type="project" value="UniProtKB-KW"/>
</dbReference>
<dbReference type="GO" id="GO:0006421">
    <property type="term" value="P:asparaginyl-tRNA aminoacylation"/>
    <property type="evidence" value="ECO:0007669"/>
    <property type="project" value="TreeGrafter"/>
</dbReference>
<feature type="non-terminal residue" evidence="8">
    <location>
        <position position="1"/>
    </location>
</feature>
<evidence type="ECO:0000259" key="7">
    <source>
        <dbReference type="Pfam" id="PF01336"/>
    </source>
</evidence>
<dbReference type="AlphaFoldDB" id="A0AAW0WXE7"/>
<dbReference type="PANTHER" id="PTHR22594">
    <property type="entry name" value="ASPARTYL/LYSYL-TRNA SYNTHETASE"/>
    <property type="match status" value="1"/>
</dbReference>
<keyword evidence="5" id="KW-0030">Aminoacyl-tRNA synthetase</keyword>
<evidence type="ECO:0000256" key="2">
    <source>
        <dbReference type="ARBA" id="ARBA00022741"/>
    </source>
</evidence>
<feature type="non-terminal residue" evidence="8">
    <location>
        <position position="168"/>
    </location>
</feature>
<dbReference type="InterPro" id="IPR045864">
    <property type="entry name" value="aa-tRNA-synth_II/BPL/LPL"/>
</dbReference>
<proteinExistence type="predicted"/>
<gene>
    <name evidence="8" type="ORF">OTU49_004763</name>
</gene>
<evidence type="ECO:0008006" key="10">
    <source>
        <dbReference type="Google" id="ProtNLM"/>
    </source>
</evidence>
<organism evidence="8 9">
    <name type="scientific">Cherax quadricarinatus</name>
    <name type="common">Australian red claw crayfish</name>
    <dbReference type="NCBI Taxonomy" id="27406"/>
    <lineage>
        <taxon>Eukaryota</taxon>
        <taxon>Metazoa</taxon>
        <taxon>Ecdysozoa</taxon>
        <taxon>Arthropoda</taxon>
        <taxon>Crustacea</taxon>
        <taxon>Multicrustacea</taxon>
        <taxon>Malacostraca</taxon>
        <taxon>Eumalacostraca</taxon>
        <taxon>Eucarida</taxon>
        <taxon>Decapoda</taxon>
        <taxon>Pleocyemata</taxon>
        <taxon>Astacidea</taxon>
        <taxon>Parastacoidea</taxon>
        <taxon>Parastacidae</taxon>
        <taxon>Cherax</taxon>
    </lineage>
</organism>
<reference evidence="8 9" key="1">
    <citation type="journal article" date="2024" name="BMC Genomics">
        <title>Genome assembly of redclaw crayfish (Cherax quadricarinatus) provides insights into its immune adaptation and hypoxia tolerance.</title>
        <authorList>
            <person name="Liu Z."/>
            <person name="Zheng J."/>
            <person name="Li H."/>
            <person name="Fang K."/>
            <person name="Wang S."/>
            <person name="He J."/>
            <person name="Zhou D."/>
            <person name="Weng S."/>
            <person name="Chi M."/>
            <person name="Gu Z."/>
            <person name="He J."/>
            <person name="Li F."/>
            <person name="Wang M."/>
        </authorList>
    </citation>
    <scope>NUCLEOTIDE SEQUENCE [LARGE SCALE GENOMIC DNA]</scope>
    <source>
        <strain evidence="8">ZL_2023a</strain>
    </source>
</reference>
<dbReference type="Pfam" id="PF01336">
    <property type="entry name" value="tRNA_anti-codon"/>
    <property type="match status" value="1"/>
</dbReference>
<dbReference type="Proteomes" id="UP001445076">
    <property type="component" value="Unassembled WGS sequence"/>
</dbReference>
<dbReference type="InterPro" id="IPR004364">
    <property type="entry name" value="Aa-tRNA-synt_II"/>
</dbReference>
<keyword evidence="3" id="KW-0067">ATP-binding</keyword>
<evidence type="ECO:0000256" key="3">
    <source>
        <dbReference type="ARBA" id="ARBA00022840"/>
    </source>
</evidence>
<evidence type="ECO:0000256" key="1">
    <source>
        <dbReference type="ARBA" id="ARBA00022598"/>
    </source>
</evidence>
<dbReference type="InterPro" id="IPR004365">
    <property type="entry name" value="NA-bd_OB_tRNA"/>
</dbReference>
<keyword evidence="2" id="KW-0547">Nucleotide-binding</keyword>
<dbReference type="InterPro" id="IPR012340">
    <property type="entry name" value="NA-bd_OB-fold"/>
</dbReference>
<dbReference type="GO" id="GO:0004816">
    <property type="term" value="F:asparagine-tRNA ligase activity"/>
    <property type="evidence" value="ECO:0007669"/>
    <property type="project" value="TreeGrafter"/>
</dbReference>
<evidence type="ECO:0000259" key="6">
    <source>
        <dbReference type="Pfam" id="PF00152"/>
    </source>
</evidence>
<sequence length="168" mass="19003">ILSLLRDKPLNQIVKINGWVKGLRRQKERTFIDVDDGSCIYKLQVVLSSEKRPADLGFHAAVSVTGVLRSSSHERQDVELVADDVQVVGSRVHETYPFKARKVHVPEYVRQYPHLRARTSSFASLLRVRSQTKMAIHQYLQKEGFVNVDTPVLTTNDCEGGGEVFTVQ</sequence>